<evidence type="ECO:0000313" key="3">
    <source>
        <dbReference type="Proteomes" id="UP001054837"/>
    </source>
</evidence>
<dbReference type="AlphaFoldDB" id="A0AAV4VH52"/>
<name>A0AAV4VH52_9ARAC</name>
<dbReference type="Proteomes" id="UP001054837">
    <property type="component" value="Unassembled WGS sequence"/>
</dbReference>
<protein>
    <submittedName>
        <fullName evidence="2">Uncharacterized protein</fullName>
    </submittedName>
</protein>
<evidence type="ECO:0000313" key="2">
    <source>
        <dbReference type="EMBL" id="GIY68868.1"/>
    </source>
</evidence>
<keyword evidence="3" id="KW-1185">Reference proteome</keyword>
<evidence type="ECO:0000256" key="1">
    <source>
        <dbReference type="SAM" id="MobiDB-lite"/>
    </source>
</evidence>
<organism evidence="2 3">
    <name type="scientific">Caerostris darwini</name>
    <dbReference type="NCBI Taxonomy" id="1538125"/>
    <lineage>
        <taxon>Eukaryota</taxon>
        <taxon>Metazoa</taxon>
        <taxon>Ecdysozoa</taxon>
        <taxon>Arthropoda</taxon>
        <taxon>Chelicerata</taxon>
        <taxon>Arachnida</taxon>
        <taxon>Araneae</taxon>
        <taxon>Araneomorphae</taxon>
        <taxon>Entelegynae</taxon>
        <taxon>Araneoidea</taxon>
        <taxon>Araneidae</taxon>
        <taxon>Caerostris</taxon>
    </lineage>
</organism>
<accession>A0AAV4VH52</accession>
<comment type="caution">
    <text evidence="2">The sequence shown here is derived from an EMBL/GenBank/DDBJ whole genome shotgun (WGS) entry which is preliminary data.</text>
</comment>
<proteinExistence type="predicted"/>
<reference evidence="2 3" key="1">
    <citation type="submission" date="2021-06" db="EMBL/GenBank/DDBJ databases">
        <title>Caerostris darwini draft genome.</title>
        <authorList>
            <person name="Kono N."/>
            <person name="Arakawa K."/>
        </authorList>
    </citation>
    <scope>NUCLEOTIDE SEQUENCE [LARGE SCALE GENOMIC DNA]</scope>
</reference>
<feature type="region of interest" description="Disordered" evidence="1">
    <location>
        <begin position="48"/>
        <end position="70"/>
    </location>
</feature>
<sequence length="99" mass="11465">MHSIFRGLKERILLQSQNFLPKRNCYKSQEQPPPPCPARLPCGFQSFTPERPDLQGVPATWPPGEKWPPWSRGRIVDSPALFHRPQTMQGVVRHPHPRH</sequence>
<dbReference type="EMBL" id="BPLQ01012963">
    <property type="protein sequence ID" value="GIY68868.1"/>
    <property type="molecule type" value="Genomic_DNA"/>
</dbReference>
<gene>
    <name evidence="2" type="ORF">CDAR_41021</name>
</gene>